<dbReference type="KEGG" id="foc:127749594"/>
<dbReference type="RefSeq" id="XP_052124346.1">
    <property type="nucleotide sequence ID" value="XM_052268386.1"/>
</dbReference>
<gene>
    <name evidence="3" type="primary">LOC127749594</name>
</gene>
<sequence length="176" mass="18821">MIMESSSPDDSESERSCFSPGMEAAAGRSSVTGAGLSLETAAGQRSEERAALSPAAQAALQAAAAPSRGNVKKFKSNGGVAVVPPPDDFAGRKKREADARIDRSLKVMSSVAKQVGDFFATRNSSTKSFAIDDEDEEVNALLGVIKVSFKRRILVVHKKECIRAVENVLRRFEDMS</sequence>
<dbReference type="GeneID" id="127749594"/>
<keyword evidence="2" id="KW-1185">Reference proteome</keyword>
<dbReference type="AlphaFoldDB" id="A0A9C6TXV7"/>
<evidence type="ECO:0000313" key="3">
    <source>
        <dbReference type="RefSeq" id="XP_052124346.1"/>
    </source>
</evidence>
<feature type="region of interest" description="Disordered" evidence="1">
    <location>
        <begin position="1"/>
        <end position="96"/>
    </location>
</feature>
<reference evidence="3" key="1">
    <citation type="submission" date="2025-08" db="UniProtKB">
        <authorList>
            <consortium name="RefSeq"/>
        </authorList>
    </citation>
    <scope>IDENTIFICATION</scope>
    <source>
        <tissue evidence="3">Whole organism</tissue>
    </source>
</reference>
<organism evidence="2 3">
    <name type="scientific">Frankliniella occidentalis</name>
    <name type="common">Western flower thrips</name>
    <name type="synonym">Euthrips occidentalis</name>
    <dbReference type="NCBI Taxonomy" id="133901"/>
    <lineage>
        <taxon>Eukaryota</taxon>
        <taxon>Metazoa</taxon>
        <taxon>Ecdysozoa</taxon>
        <taxon>Arthropoda</taxon>
        <taxon>Hexapoda</taxon>
        <taxon>Insecta</taxon>
        <taxon>Pterygota</taxon>
        <taxon>Neoptera</taxon>
        <taxon>Paraneoptera</taxon>
        <taxon>Thysanoptera</taxon>
        <taxon>Terebrantia</taxon>
        <taxon>Thripoidea</taxon>
        <taxon>Thripidae</taxon>
        <taxon>Frankliniella</taxon>
    </lineage>
</organism>
<feature type="compositionally biased region" description="Low complexity" evidence="1">
    <location>
        <begin position="51"/>
        <end position="67"/>
    </location>
</feature>
<evidence type="ECO:0000313" key="2">
    <source>
        <dbReference type="Proteomes" id="UP000504606"/>
    </source>
</evidence>
<proteinExistence type="predicted"/>
<name>A0A9C6TXV7_FRAOC</name>
<accession>A0A9C6TXV7</accession>
<evidence type="ECO:0000256" key="1">
    <source>
        <dbReference type="SAM" id="MobiDB-lite"/>
    </source>
</evidence>
<dbReference type="Proteomes" id="UP000504606">
    <property type="component" value="Unplaced"/>
</dbReference>
<protein>
    <submittedName>
        <fullName evidence="3">Uncharacterized protein LOC127749594</fullName>
    </submittedName>
</protein>